<evidence type="ECO:0000256" key="2">
    <source>
        <dbReference type="ARBA" id="ARBA00006275"/>
    </source>
</evidence>
<evidence type="ECO:0000256" key="4">
    <source>
        <dbReference type="ARBA" id="ARBA00023136"/>
    </source>
</evidence>
<keyword evidence="4" id="KW-0472">Membrane</keyword>
<dbReference type="InterPro" id="IPR033985">
    <property type="entry name" value="SusD-like_N"/>
</dbReference>
<keyword evidence="9" id="KW-1185">Reference proteome</keyword>
<dbReference type="Pfam" id="PF07980">
    <property type="entry name" value="SusD_RagB"/>
    <property type="match status" value="1"/>
</dbReference>
<proteinExistence type="inferred from homology"/>
<keyword evidence="5" id="KW-0998">Cell outer membrane</keyword>
<comment type="similarity">
    <text evidence="2">Belongs to the SusD family.</text>
</comment>
<sequence>MKKIVISFLFVPFMFGCNKVLETSPYNAVTDASAFSTAARCALALNGVYDGAQSSYYTSGTTEVRGYPFGAANIEQGDARGEDVVNIQAFFQITYQATYNSTSANCVAMWKGLYELINKANIGINGFRSAASSGILTSAVASQYEAECRFLRALAHHEALIQYARPYLDGNGTQVGVPYRETPITSSTAVSTLLNTPRMRVDSVYIKILADLDYAEANLPETIASYRATKAAAIALKMRVKLHMGDWAGVITEGAKLVPATVDPTTPTSVKSPIGNWALTASPDGPFANNNSTESIFSVKNDALDAPSTNGALSRMFGAASLTGRGLVSVSPIIYNNAGWLCSDKRRSALLVSGTNSAGTQSWFTTKYRDYVSYSDYAPQIRYAEVLLTLAEAEARNSTTFSTRALNLLNVVRNRSLAIPATEAYTSLTLTSKNALIAAILLERRIEFLCEGKRWSDIHRLAKDADFSPGGIPAKATNGTAGLANFVCGGGYTPGQAAIAYSDYRFVWPIPATEITQNPVIAQNPLY</sequence>
<dbReference type="SUPFAM" id="SSF48452">
    <property type="entry name" value="TPR-like"/>
    <property type="match status" value="1"/>
</dbReference>
<evidence type="ECO:0000313" key="8">
    <source>
        <dbReference type="EMBL" id="SIS69681.1"/>
    </source>
</evidence>
<dbReference type="STRING" id="477680.SAMN05421788_101685"/>
<organism evidence="8 9">
    <name type="scientific">Filimonas lacunae</name>
    <dbReference type="NCBI Taxonomy" id="477680"/>
    <lineage>
        <taxon>Bacteria</taxon>
        <taxon>Pseudomonadati</taxon>
        <taxon>Bacteroidota</taxon>
        <taxon>Chitinophagia</taxon>
        <taxon>Chitinophagales</taxon>
        <taxon>Chitinophagaceae</taxon>
        <taxon>Filimonas</taxon>
    </lineage>
</organism>
<reference evidence="9" key="1">
    <citation type="submission" date="2017-01" db="EMBL/GenBank/DDBJ databases">
        <authorList>
            <person name="Varghese N."/>
            <person name="Submissions S."/>
        </authorList>
    </citation>
    <scope>NUCLEOTIDE SEQUENCE [LARGE SCALE GENOMIC DNA]</scope>
    <source>
        <strain evidence="9">DSM 21054</strain>
    </source>
</reference>
<dbReference type="Proteomes" id="UP000186917">
    <property type="component" value="Unassembled WGS sequence"/>
</dbReference>
<protein>
    <submittedName>
        <fullName evidence="8">Starch-binding associating with outer membrane</fullName>
    </submittedName>
</protein>
<feature type="domain" description="RagB/SusD" evidence="6">
    <location>
        <begin position="375"/>
        <end position="527"/>
    </location>
</feature>
<dbReference type="InterPro" id="IPR012944">
    <property type="entry name" value="SusD_RagB_dom"/>
</dbReference>
<dbReference type="Gene3D" id="1.25.40.390">
    <property type="match status" value="1"/>
</dbReference>
<evidence type="ECO:0000256" key="3">
    <source>
        <dbReference type="ARBA" id="ARBA00022729"/>
    </source>
</evidence>
<dbReference type="PROSITE" id="PS51257">
    <property type="entry name" value="PROKAR_LIPOPROTEIN"/>
    <property type="match status" value="1"/>
</dbReference>
<dbReference type="RefSeq" id="WP_076375662.1">
    <property type="nucleotide sequence ID" value="NZ_AP017422.1"/>
</dbReference>
<dbReference type="AlphaFoldDB" id="A0A1N7L7C3"/>
<evidence type="ECO:0000259" key="6">
    <source>
        <dbReference type="Pfam" id="PF07980"/>
    </source>
</evidence>
<evidence type="ECO:0000259" key="7">
    <source>
        <dbReference type="Pfam" id="PF14322"/>
    </source>
</evidence>
<gene>
    <name evidence="8" type="ORF">SAMN05421788_101685</name>
</gene>
<accession>A0A1N7L7C3</accession>
<comment type="subcellular location">
    <subcellularLocation>
        <location evidence="1">Cell outer membrane</location>
    </subcellularLocation>
</comment>
<dbReference type="Pfam" id="PF14322">
    <property type="entry name" value="SusD-like_3"/>
    <property type="match status" value="1"/>
</dbReference>
<feature type="domain" description="SusD-like N-terminal" evidence="7">
    <location>
        <begin position="88"/>
        <end position="242"/>
    </location>
</feature>
<dbReference type="EMBL" id="FTOR01000001">
    <property type="protein sequence ID" value="SIS69681.1"/>
    <property type="molecule type" value="Genomic_DNA"/>
</dbReference>
<evidence type="ECO:0000256" key="5">
    <source>
        <dbReference type="ARBA" id="ARBA00023237"/>
    </source>
</evidence>
<name>A0A1N7L7C3_9BACT</name>
<keyword evidence="3" id="KW-0732">Signal</keyword>
<dbReference type="InterPro" id="IPR011990">
    <property type="entry name" value="TPR-like_helical_dom_sf"/>
</dbReference>
<evidence type="ECO:0000256" key="1">
    <source>
        <dbReference type="ARBA" id="ARBA00004442"/>
    </source>
</evidence>
<dbReference type="GO" id="GO:0009279">
    <property type="term" value="C:cell outer membrane"/>
    <property type="evidence" value="ECO:0007669"/>
    <property type="project" value="UniProtKB-SubCell"/>
</dbReference>
<evidence type="ECO:0000313" key="9">
    <source>
        <dbReference type="Proteomes" id="UP000186917"/>
    </source>
</evidence>